<evidence type="ECO:0000313" key="3">
    <source>
        <dbReference type="EMBL" id="TCJ20497.1"/>
    </source>
</evidence>
<organism evidence="3 4">
    <name type="scientific">Rubrobacter taiwanensis</name>
    <dbReference type="NCBI Taxonomy" id="185139"/>
    <lineage>
        <taxon>Bacteria</taxon>
        <taxon>Bacillati</taxon>
        <taxon>Actinomycetota</taxon>
        <taxon>Rubrobacteria</taxon>
        <taxon>Rubrobacterales</taxon>
        <taxon>Rubrobacteraceae</taxon>
        <taxon>Rubrobacter</taxon>
    </lineage>
</organism>
<feature type="compositionally biased region" description="Basic and acidic residues" evidence="1">
    <location>
        <begin position="74"/>
        <end position="97"/>
    </location>
</feature>
<feature type="region of interest" description="Disordered" evidence="1">
    <location>
        <begin position="73"/>
        <end position="147"/>
    </location>
</feature>
<dbReference type="RefSeq" id="WP_132687454.1">
    <property type="nucleotide sequence ID" value="NZ_SKBU01000003.1"/>
</dbReference>
<dbReference type="Gene3D" id="2.30.30.240">
    <property type="entry name" value="PRC-barrel domain"/>
    <property type="match status" value="1"/>
</dbReference>
<dbReference type="OrthoDB" id="5243099at2"/>
<evidence type="ECO:0000313" key="4">
    <source>
        <dbReference type="Proteomes" id="UP000295244"/>
    </source>
</evidence>
<proteinExistence type="predicted"/>
<evidence type="ECO:0000256" key="1">
    <source>
        <dbReference type="SAM" id="MobiDB-lite"/>
    </source>
</evidence>
<dbReference type="AlphaFoldDB" id="A0A4R1BSY3"/>
<dbReference type="Pfam" id="PF05239">
    <property type="entry name" value="PRC"/>
    <property type="match status" value="1"/>
</dbReference>
<dbReference type="EMBL" id="SKBU01000003">
    <property type="protein sequence ID" value="TCJ20497.1"/>
    <property type="molecule type" value="Genomic_DNA"/>
</dbReference>
<dbReference type="SUPFAM" id="SSF50346">
    <property type="entry name" value="PRC-barrel domain"/>
    <property type="match status" value="1"/>
</dbReference>
<feature type="compositionally biased region" description="Low complexity" evidence="1">
    <location>
        <begin position="100"/>
        <end position="113"/>
    </location>
</feature>
<gene>
    <name evidence="3" type="ORF">E0L93_01350</name>
</gene>
<comment type="caution">
    <text evidence="3">The sequence shown here is derived from an EMBL/GenBank/DDBJ whole genome shotgun (WGS) entry which is preliminary data.</text>
</comment>
<keyword evidence="4" id="KW-1185">Reference proteome</keyword>
<sequence>MGETKEDWDMSERGFTGLEVRTVEGDVVGRISDVLTDEASGAVTHVLVERGEERFEIPVTAITLEPEVDFVTFHPDRPGVEPEDRAGEAAGGRRHEGQFAGEPASPAEAQAPEDLVREDWEDETHTPPESGYPRNDAYIDPETGEEEVAPHMREVEDLEDEISLLVDGTGVEVRSVRDGVVELSGSVGSGEDLRELVDEIRALSGVREVDTTDVSRG</sequence>
<name>A0A4R1BSY3_9ACTN</name>
<dbReference type="InterPro" id="IPR027275">
    <property type="entry name" value="PRC-brl_dom"/>
</dbReference>
<reference evidence="3 4" key="1">
    <citation type="submission" date="2019-03" db="EMBL/GenBank/DDBJ databases">
        <title>Whole genome sequence of a novel Rubrobacter taiwanensis strain, isolated from Yellowstone National Park.</title>
        <authorList>
            <person name="Freed S."/>
            <person name="Ramaley R.F."/>
            <person name="Kyndt J.A."/>
        </authorList>
    </citation>
    <scope>NUCLEOTIDE SEQUENCE [LARGE SCALE GENOMIC DNA]</scope>
    <source>
        <strain evidence="3 4">Yellowstone</strain>
    </source>
</reference>
<accession>A0A4R1BSY3</accession>
<protein>
    <recommendedName>
        <fullName evidence="2">PRC-barrel domain-containing protein</fullName>
    </recommendedName>
</protein>
<evidence type="ECO:0000259" key="2">
    <source>
        <dbReference type="Pfam" id="PF05239"/>
    </source>
</evidence>
<dbReference type="Proteomes" id="UP000295244">
    <property type="component" value="Unassembled WGS sequence"/>
</dbReference>
<feature type="compositionally biased region" description="Basic and acidic residues" evidence="1">
    <location>
        <begin position="114"/>
        <end position="126"/>
    </location>
</feature>
<feature type="domain" description="PRC-barrel" evidence="2">
    <location>
        <begin position="16"/>
        <end position="63"/>
    </location>
</feature>
<dbReference type="InterPro" id="IPR011033">
    <property type="entry name" value="PRC_barrel-like_sf"/>
</dbReference>